<evidence type="ECO:0000313" key="2">
    <source>
        <dbReference type="EMBL" id="AQZ52494.1"/>
    </source>
</evidence>
<dbReference type="AlphaFoldDB" id="A0A1U9Z4B0"/>
<protein>
    <recommendedName>
        <fullName evidence="4">ATP-binding protein</fullName>
    </recommendedName>
</protein>
<dbReference type="Proteomes" id="UP000191135">
    <property type="component" value="Chromosome"/>
</dbReference>
<keyword evidence="3" id="KW-1185">Reference proteome</keyword>
<feature type="chain" id="PRO_5012437245" description="ATP-binding protein" evidence="1">
    <location>
        <begin position="21"/>
        <end position="270"/>
    </location>
</feature>
<feature type="signal peptide" evidence="1">
    <location>
        <begin position="1"/>
        <end position="20"/>
    </location>
</feature>
<reference evidence="2 3" key="1">
    <citation type="submission" date="2017-03" db="EMBL/GenBank/DDBJ databases">
        <title>Foreign affairs: Plasmid Transfer between Roseobacters and Rhizobia.</title>
        <authorList>
            <person name="Bartling P."/>
            <person name="Bunk B."/>
            <person name="Overmann J."/>
            <person name="Brinkmann H."/>
            <person name="Petersen J."/>
        </authorList>
    </citation>
    <scope>NUCLEOTIDE SEQUENCE [LARGE SCALE GENOMIC DNA]</scope>
    <source>
        <strain evidence="2 3">MACL11</strain>
    </source>
</reference>
<evidence type="ECO:0000256" key="1">
    <source>
        <dbReference type="SAM" id="SignalP"/>
    </source>
</evidence>
<dbReference type="eggNOG" id="ENOG502ZXPR">
    <property type="taxonomic scope" value="Bacteria"/>
</dbReference>
<evidence type="ECO:0008006" key="4">
    <source>
        <dbReference type="Google" id="ProtNLM"/>
    </source>
</evidence>
<dbReference type="InterPro" id="IPR015000">
    <property type="entry name" value="EipB-like"/>
</dbReference>
<evidence type="ECO:0000313" key="3">
    <source>
        <dbReference type="Proteomes" id="UP000191135"/>
    </source>
</evidence>
<organism evidence="2 3">
    <name type="scientific">Martelella mediterranea DSM 17316</name>
    <dbReference type="NCBI Taxonomy" id="1122214"/>
    <lineage>
        <taxon>Bacteria</taxon>
        <taxon>Pseudomonadati</taxon>
        <taxon>Pseudomonadota</taxon>
        <taxon>Alphaproteobacteria</taxon>
        <taxon>Hyphomicrobiales</taxon>
        <taxon>Aurantimonadaceae</taxon>
        <taxon>Martelella</taxon>
    </lineage>
</organism>
<dbReference type="KEGG" id="mmed:Mame_03182"/>
<name>A0A1U9Z4B0_9HYPH</name>
<proteinExistence type="predicted"/>
<dbReference type="EMBL" id="CP020330">
    <property type="protein sequence ID" value="AQZ52494.1"/>
    <property type="molecule type" value="Genomic_DNA"/>
</dbReference>
<sequence precursor="true">MRTLAVTGIFCSTFAMTAAAGMPPQPGVTLEPHRAVYDLTLAWASGQSGIEGLHGRFVYSFTGAPCEGYVTEMRMVTDIAREHGAMVTDQTSSSFEDLEKGAFSFSSKMFSDYSLQSETAGEANRAADHMIAVKLGDQNPFDIGKAQFPTEYLANVLDAAAAGKHVYEAASFDGSGEEVMRAVTLIGDREKGVGSGPDQWPVTTAYFPIASQDGDQTPDYTVSMTLAANGVSRDLLMDFGNFKMAGHLDKLEMLDPAACEGLPTTAASQR</sequence>
<keyword evidence="1" id="KW-0732">Signal</keyword>
<gene>
    <name evidence="2" type="ORF">Mame_03182</name>
</gene>
<dbReference type="Pfam" id="PF08904">
    <property type="entry name" value="EipB_like"/>
    <property type="match status" value="1"/>
</dbReference>
<dbReference type="STRING" id="1122214.Mame_03182"/>
<dbReference type="RefSeq" id="WP_157624531.1">
    <property type="nucleotide sequence ID" value="NZ_AQWH01000006.1"/>
</dbReference>
<dbReference type="OrthoDB" id="9815514at2"/>
<accession>A0A1U9Z4B0</accession>